<dbReference type="InterPro" id="IPR036412">
    <property type="entry name" value="HAD-like_sf"/>
</dbReference>
<accession>A0A066YL60</accession>
<dbReference type="InterPro" id="IPR023214">
    <property type="entry name" value="HAD_sf"/>
</dbReference>
<feature type="compositionally biased region" description="Low complexity" evidence="1">
    <location>
        <begin position="449"/>
        <end position="461"/>
    </location>
</feature>
<feature type="compositionally biased region" description="Basic and acidic residues" evidence="1">
    <location>
        <begin position="397"/>
        <end position="406"/>
    </location>
</feature>
<feature type="compositionally biased region" description="Low complexity" evidence="1">
    <location>
        <begin position="300"/>
        <end position="310"/>
    </location>
</feature>
<dbReference type="GO" id="GO:0050308">
    <property type="term" value="F:sugar-phosphatase activity"/>
    <property type="evidence" value="ECO:0007669"/>
    <property type="project" value="TreeGrafter"/>
</dbReference>
<dbReference type="InterPro" id="IPR051806">
    <property type="entry name" value="HAD-like_SPP"/>
</dbReference>
<dbReference type="NCBIfam" id="TIGR01509">
    <property type="entry name" value="HAD-SF-IA-v3"/>
    <property type="match status" value="1"/>
</dbReference>
<dbReference type="AlphaFoldDB" id="A0A066YL60"/>
<feature type="compositionally biased region" description="Basic and acidic residues" evidence="1">
    <location>
        <begin position="607"/>
        <end position="624"/>
    </location>
</feature>
<evidence type="ECO:0000313" key="2">
    <source>
        <dbReference type="EMBL" id="KDN81912.1"/>
    </source>
</evidence>
<feature type="compositionally biased region" description="Basic residues" evidence="1">
    <location>
        <begin position="632"/>
        <end position="642"/>
    </location>
</feature>
<feature type="compositionally biased region" description="Basic residues" evidence="1">
    <location>
        <begin position="559"/>
        <end position="571"/>
    </location>
</feature>
<dbReference type="HOGENOM" id="CLU_408699_0_0_11"/>
<protein>
    <recommendedName>
        <fullName evidence="4">Phosphatase</fullName>
    </recommendedName>
</protein>
<dbReference type="Pfam" id="PF00702">
    <property type="entry name" value="Hydrolase"/>
    <property type="match status" value="1"/>
</dbReference>
<feature type="region of interest" description="Disordered" evidence="1">
    <location>
        <begin position="328"/>
        <end position="672"/>
    </location>
</feature>
<feature type="compositionally biased region" description="Low complexity" evidence="1">
    <location>
        <begin position="221"/>
        <end position="234"/>
    </location>
</feature>
<dbReference type="PANTHER" id="PTHR43481:SF4">
    <property type="entry name" value="GLYCEROL-1-PHOSPHATE PHOSPHOHYDROLASE 1-RELATED"/>
    <property type="match status" value="1"/>
</dbReference>
<evidence type="ECO:0000256" key="1">
    <source>
        <dbReference type="SAM" id="MobiDB-lite"/>
    </source>
</evidence>
<feature type="compositionally biased region" description="Low complexity" evidence="1">
    <location>
        <begin position="578"/>
        <end position="592"/>
    </location>
</feature>
<dbReference type="SUPFAM" id="SSF56784">
    <property type="entry name" value="HAD-like"/>
    <property type="match status" value="1"/>
</dbReference>
<feature type="compositionally biased region" description="Low complexity" evidence="1">
    <location>
        <begin position="469"/>
        <end position="486"/>
    </location>
</feature>
<comment type="caution">
    <text evidence="2">The sequence shown here is derived from an EMBL/GenBank/DDBJ whole genome shotgun (WGS) entry which is preliminary data.</text>
</comment>
<feature type="compositionally biased region" description="Low complexity" evidence="1">
    <location>
        <begin position="247"/>
        <end position="262"/>
    </location>
</feature>
<dbReference type="Gene3D" id="3.40.50.1000">
    <property type="entry name" value="HAD superfamily/HAD-like"/>
    <property type="match status" value="1"/>
</dbReference>
<dbReference type="InterPro" id="IPR006439">
    <property type="entry name" value="HAD-SF_hydro_IA"/>
</dbReference>
<feature type="compositionally biased region" description="Basic and acidic residues" evidence="1">
    <location>
        <begin position="423"/>
        <end position="434"/>
    </location>
</feature>
<evidence type="ECO:0000313" key="3">
    <source>
        <dbReference type="Proteomes" id="UP000027178"/>
    </source>
</evidence>
<sequence length="672" mass="71158">MLFDLDGTLVDSQAAIDRHTRRWAARHGLDGDTAVRRSHGLVDSELIALLAPSADVAAETLWLQRLSCADVAGITATAGAARLLEQLPPGSWAIVTSGTRRVARARLAAAELPEPEVLVTADDVVRGKPDPECFRRAAQALGVRPADCLVFEDAPVGLRAARPRACGRWPSTTPATPARRRPSAGSGWSAPIRWGSNSPGRNCWWREPPDDRVRVPPPPGLARVPRPGPAVDGDPAPRPRRGPRPAAPRGRPQPGARGAAQRLRPRDERAARPRRRGSGRVRLALVRRRAGAGGRRRRLPAAPGAGAVPDGRGRDRLAAGGRVLRPAAHVGRAVRGPGGCAGGPRRAGAAERRPHRVRAQHADARRRGRRGGGPGRPVHPTGQRRRPGGRHAVAARGRADRRDGARRPLRPARLAGPFQRPVHGSERRAPRDGVRQGPRPGCGPGQGGADPRAPAVAARPAAEGDHGVPHPAVGGPAPADVLAVRRAGGGRPGRRGHRPDPAGGRRGPRAERARLRGGPAGGRHPDALRRVLPGERRADPGRHAVVHGAAAVRGDGPPRRGHPCRFRRRAGSRPGPPDGDLLPGRALPLPRGRAGDPARPRPRPGRRAVDGDRRPQRRGQDHPAETPGPAVRPHRGPYHRGRRGADRHRPAGLAAAAGRHLPGLQPLRTDGG</sequence>
<dbReference type="InterPro" id="IPR023198">
    <property type="entry name" value="PGP-like_dom2"/>
</dbReference>
<organism evidence="2 3">
    <name type="scientific">Kitasatospora cheerisanensis KCTC 2395</name>
    <dbReference type="NCBI Taxonomy" id="1348663"/>
    <lineage>
        <taxon>Bacteria</taxon>
        <taxon>Bacillati</taxon>
        <taxon>Actinomycetota</taxon>
        <taxon>Actinomycetes</taxon>
        <taxon>Kitasatosporales</taxon>
        <taxon>Streptomycetaceae</taxon>
        <taxon>Kitasatospora</taxon>
    </lineage>
</organism>
<gene>
    <name evidence="2" type="ORF">KCH_63510</name>
</gene>
<feature type="compositionally biased region" description="Basic and acidic residues" evidence="1">
    <location>
        <begin position="523"/>
        <end position="542"/>
    </location>
</feature>
<dbReference type="eggNOG" id="COG0637">
    <property type="taxonomic scope" value="Bacteria"/>
</dbReference>
<dbReference type="SFLD" id="SFLDS00003">
    <property type="entry name" value="Haloacid_Dehalogenase"/>
    <property type="match status" value="1"/>
</dbReference>
<feature type="region of interest" description="Disordered" evidence="1">
    <location>
        <begin position="165"/>
        <end position="316"/>
    </location>
</feature>
<dbReference type="SFLD" id="SFLDG01129">
    <property type="entry name" value="C1.5:_HAD__Beta-PGM__Phosphata"/>
    <property type="match status" value="1"/>
</dbReference>
<dbReference type="Gene3D" id="1.10.150.240">
    <property type="entry name" value="Putative phosphatase, domain 2"/>
    <property type="match status" value="1"/>
</dbReference>
<dbReference type="Proteomes" id="UP000027178">
    <property type="component" value="Unassembled WGS sequence"/>
</dbReference>
<name>A0A066YL60_9ACTN</name>
<dbReference type="PANTHER" id="PTHR43481">
    <property type="entry name" value="FRUCTOSE-1-PHOSPHATE PHOSPHATASE"/>
    <property type="match status" value="1"/>
</dbReference>
<keyword evidence="3" id="KW-1185">Reference proteome</keyword>
<evidence type="ECO:0008006" key="4">
    <source>
        <dbReference type="Google" id="ProtNLM"/>
    </source>
</evidence>
<feature type="compositionally biased region" description="Basic residues" evidence="1">
    <location>
        <begin position="272"/>
        <end position="299"/>
    </location>
</feature>
<reference evidence="2 3" key="1">
    <citation type="submission" date="2014-05" db="EMBL/GenBank/DDBJ databases">
        <title>Draft Genome Sequence of Kitasatospora cheerisanensis KCTC 2395.</title>
        <authorList>
            <person name="Nam D.H."/>
        </authorList>
    </citation>
    <scope>NUCLEOTIDE SEQUENCE [LARGE SCALE GENOMIC DNA]</scope>
    <source>
        <strain evidence="2 3">KCTC 2395</strain>
    </source>
</reference>
<proteinExistence type="predicted"/>
<dbReference type="EMBL" id="JNBY01000128">
    <property type="protein sequence ID" value="KDN81912.1"/>
    <property type="molecule type" value="Genomic_DNA"/>
</dbReference>